<dbReference type="RefSeq" id="WP_394832466.1">
    <property type="nucleotide sequence ID" value="NZ_CP089929.1"/>
</dbReference>
<protein>
    <submittedName>
        <fullName evidence="6">Fibro-slime domain-containing protein</fullName>
    </submittedName>
</protein>
<evidence type="ECO:0000256" key="4">
    <source>
        <dbReference type="SAM" id="MobiDB-lite"/>
    </source>
</evidence>
<evidence type="ECO:0000313" key="6">
    <source>
        <dbReference type="EMBL" id="WXB02841.1"/>
    </source>
</evidence>
<dbReference type="InterPro" id="IPR011874">
    <property type="entry name" value="Fibro_Slime"/>
</dbReference>
<keyword evidence="2" id="KW-0732">Signal</keyword>
<dbReference type="PANTHER" id="PTHR31137">
    <property type="entry name" value="PROTEIN PSIB-RELATED-RELATED"/>
    <property type="match status" value="1"/>
</dbReference>
<dbReference type="PANTHER" id="PTHR31137:SF9">
    <property type="entry name" value="PA14 DOMAIN-CONTAINING PROTEIN"/>
    <property type="match status" value="1"/>
</dbReference>
<dbReference type="InterPro" id="IPR051154">
    <property type="entry name" value="Prespore-cell_inducing_factor"/>
</dbReference>
<feature type="domain" description="PA14" evidence="5">
    <location>
        <begin position="147"/>
        <end position="300"/>
    </location>
</feature>
<dbReference type="InterPro" id="IPR037524">
    <property type="entry name" value="PA14/GLEYA"/>
</dbReference>
<dbReference type="InterPro" id="IPR011658">
    <property type="entry name" value="PA14_dom"/>
</dbReference>
<keyword evidence="7" id="KW-1185">Reference proteome</keyword>
<dbReference type="PROSITE" id="PS51820">
    <property type="entry name" value="PA14"/>
    <property type="match status" value="1"/>
</dbReference>
<proteinExistence type="inferred from homology"/>
<accession>A0ABZ2KVY6</accession>
<name>A0ABZ2KVY6_9BACT</name>
<evidence type="ECO:0000313" key="7">
    <source>
        <dbReference type="Proteomes" id="UP001374803"/>
    </source>
</evidence>
<evidence type="ECO:0000256" key="3">
    <source>
        <dbReference type="ARBA" id="ARBA00023180"/>
    </source>
</evidence>
<dbReference type="Proteomes" id="UP001374803">
    <property type="component" value="Chromosome"/>
</dbReference>
<evidence type="ECO:0000259" key="5">
    <source>
        <dbReference type="PROSITE" id="PS51820"/>
    </source>
</evidence>
<evidence type="ECO:0000256" key="2">
    <source>
        <dbReference type="ARBA" id="ARBA00022729"/>
    </source>
</evidence>
<dbReference type="Pfam" id="PF07691">
    <property type="entry name" value="PA14"/>
    <property type="match status" value="1"/>
</dbReference>
<reference evidence="6" key="1">
    <citation type="submission" date="2021-12" db="EMBL/GenBank/DDBJ databases">
        <title>Discovery of the Pendulisporaceae a myxobacterial family with distinct sporulation behavior and unique specialized metabolism.</title>
        <authorList>
            <person name="Garcia R."/>
            <person name="Popoff A."/>
            <person name="Bader C.D."/>
            <person name="Loehr J."/>
            <person name="Walesch S."/>
            <person name="Walt C."/>
            <person name="Boldt J."/>
            <person name="Bunk B."/>
            <person name="Haeckl F.J.F.P.J."/>
            <person name="Gunesch A.P."/>
            <person name="Birkelbach J."/>
            <person name="Nuebel U."/>
            <person name="Pietschmann T."/>
            <person name="Bach T."/>
            <person name="Mueller R."/>
        </authorList>
    </citation>
    <scope>NUCLEOTIDE SEQUENCE</scope>
    <source>
        <strain evidence="6">MSr11367</strain>
    </source>
</reference>
<sequence length="300" mass="32634">MLVLSALAGGAYLMACGSDSSEFDDTKKDDGGGVRGGDADLGGGFGDGSLNQEGGNGGGDAGPCNRTVKAIIRDFKPCSETFGGSCSTSIGHPDFEHYTGEGPTEGIVEEVLGADLKPVFVDGPHYYNNDQNRPQTTDRNRFNEWYRDTAGVNIAIEYPITLEETSTPGHYRFAPNQFYPVDDKGGVKTGWGNAPADKNGNRPHNYGFTTEVHLTFVYRGGEVFTFNGDDDLWLFINKKLVIDLGGLHPSRRGEVKVDDLGLTKGQRYPMDLFHAERHTDLSNFVVDTTIECLDNEPPVH</sequence>
<feature type="compositionally biased region" description="Gly residues" evidence="4">
    <location>
        <begin position="33"/>
        <end position="47"/>
    </location>
</feature>
<feature type="region of interest" description="Disordered" evidence="4">
    <location>
        <begin position="20"/>
        <end position="62"/>
    </location>
</feature>
<organism evidence="6 7">
    <name type="scientific">Pendulispora rubella</name>
    <dbReference type="NCBI Taxonomy" id="2741070"/>
    <lineage>
        <taxon>Bacteria</taxon>
        <taxon>Pseudomonadati</taxon>
        <taxon>Myxococcota</taxon>
        <taxon>Myxococcia</taxon>
        <taxon>Myxococcales</taxon>
        <taxon>Sorangiineae</taxon>
        <taxon>Pendulisporaceae</taxon>
        <taxon>Pendulispora</taxon>
    </lineage>
</organism>
<keyword evidence="3" id="KW-0325">Glycoprotein</keyword>
<dbReference type="NCBIfam" id="TIGR02148">
    <property type="entry name" value="Fibro_Slime"/>
    <property type="match status" value="1"/>
</dbReference>
<dbReference type="EMBL" id="CP089983">
    <property type="protein sequence ID" value="WXB02841.1"/>
    <property type="molecule type" value="Genomic_DNA"/>
</dbReference>
<evidence type="ECO:0000256" key="1">
    <source>
        <dbReference type="ARBA" id="ARBA00008709"/>
    </source>
</evidence>
<comment type="similarity">
    <text evidence="1">Belongs to the prespore-cell-inducing factor family.</text>
</comment>
<gene>
    <name evidence="6" type="ORF">LVJ94_38780</name>
</gene>